<keyword evidence="2" id="KW-0472">Membrane</keyword>
<feature type="domain" description="U1-type" evidence="3">
    <location>
        <begin position="176"/>
        <end position="209"/>
    </location>
</feature>
<dbReference type="InParanoid" id="A0A067N2D2"/>
<dbReference type="InterPro" id="IPR003604">
    <property type="entry name" value="Matrin/U1-like-C_Znf_C2H2"/>
</dbReference>
<keyword evidence="2" id="KW-0812">Transmembrane</keyword>
<dbReference type="SMART" id="SM00451">
    <property type="entry name" value="ZnF_U1"/>
    <property type="match status" value="2"/>
</dbReference>
<feature type="domain" description="U1-type" evidence="3">
    <location>
        <begin position="89"/>
        <end position="122"/>
    </location>
</feature>
<name>A0A067N2D2_BOTB1</name>
<dbReference type="Proteomes" id="UP000027195">
    <property type="component" value="Unassembled WGS sequence"/>
</dbReference>
<sequence>MSWGIRTTYLARIPGMLFDVHKWVVFVLIALHIVFAARPFATPASQWRQGLGYTPKRAECSSPSLVGRCRFLHCDADAIPLPAPAPKTGDPWTCTICSRTLTHGSKSFHLAGKPHAKKVRARAAEAKAEADAKARSEAMAKAKAAADAPGGSNKSSFVEVDSVGESTSDSAGKKRPADWTCIVCNRTMHDDDKVPHLLGGKHAAMAREKGKVRLVLVKQAGSTVTAMITAEQADMIIKEVVGY</sequence>
<evidence type="ECO:0000256" key="2">
    <source>
        <dbReference type="SAM" id="Phobius"/>
    </source>
</evidence>
<evidence type="ECO:0000313" key="4">
    <source>
        <dbReference type="EMBL" id="KDQ17906.1"/>
    </source>
</evidence>
<dbReference type="GO" id="GO:0003676">
    <property type="term" value="F:nucleic acid binding"/>
    <property type="evidence" value="ECO:0007669"/>
    <property type="project" value="InterPro"/>
</dbReference>
<evidence type="ECO:0000259" key="3">
    <source>
        <dbReference type="SMART" id="SM00451"/>
    </source>
</evidence>
<feature type="transmembrane region" description="Helical" evidence="2">
    <location>
        <begin position="20"/>
        <end position="41"/>
    </location>
</feature>
<proteinExistence type="predicted"/>
<feature type="region of interest" description="Disordered" evidence="1">
    <location>
        <begin position="141"/>
        <end position="175"/>
    </location>
</feature>
<evidence type="ECO:0000256" key="1">
    <source>
        <dbReference type="SAM" id="MobiDB-lite"/>
    </source>
</evidence>
<dbReference type="EMBL" id="KL198022">
    <property type="protein sequence ID" value="KDQ17906.1"/>
    <property type="molecule type" value="Genomic_DNA"/>
</dbReference>
<dbReference type="HOGENOM" id="CLU_1142441_0_0_1"/>
<organism evidence="4 5">
    <name type="scientific">Botryobasidium botryosum (strain FD-172 SS1)</name>
    <dbReference type="NCBI Taxonomy" id="930990"/>
    <lineage>
        <taxon>Eukaryota</taxon>
        <taxon>Fungi</taxon>
        <taxon>Dikarya</taxon>
        <taxon>Basidiomycota</taxon>
        <taxon>Agaricomycotina</taxon>
        <taxon>Agaricomycetes</taxon>
        <taxon>Cantharellales</taxon>
        <taxon>Botryobasidiaceae</taxon>
        <taxon>Botryobasidium</taxon>
    </lineage>
</organism>
<reference evidence="5" key="1">
    <citation type="journal article" date="2014" name="Proc. Natl. Acad. Sci. U.S.A.">
        <title>Extensive sampling of basidiomycete genomes demonstrates inadequacy of the white-rot/brown-rot paradigm for wood decay fungi.</title>
        <authorList>
            <person name="Riley R."/>
            <person name="Salamov A.A."/>
            <person name="Brown D.W."/>
            <person name="Nagy L.G."/>
            <person name="Floudas D."/>
            <person name="Held B.W."/>
            <person name="Levasseur A."/>
            <person name="Lombard V."/>
            <person name="Morin E."/>
            <person name="Otillar R."/>
            <person name="Lindquist E.A."/>
            <person name="Sun H."/>
            <person name="LaButti K.M."/>
            <person name="Schmutz J."/>
            <person name="Jabbour D."/>
            <person name="Luo H."/>
            <person name="Baker S.E."/>
            <person name="Pisabarro A.G."/>
            <person name="Walton J.D."/>
            <person name="Blanchette R.A."/>
            <person name="Henrissat B."/>
            <person name="Martin F."/>
            <person name="Cullen D."/>
            <person name="Hibbett D.S."/>
            <person name="Grigoriev I.V."/>
        </authorList>
    </citation>
    <scope>NUCLEOTIDE SEQUENCE [LARGE SCALE GENOMIC DNA]</scope>
    <source>
        <strain evidence="5">FD-172 SS1</strain>
    </source>
</reference>
<protein>
    <recommendedName>
        <fullName evidence="3">U1-type domain-containing protein</fullName>
    </recommendedName>
</protein>
<gene>
    <name evidence="4" type="ORF">BOTBODRAFT_29212</name>
</gene>
<dbReference type="AlphaFoldDB" id="A0A067N2D2"/>
<dbReference type="GO" id="GO:0008270">
    <property type="term" value="F:zinc ion binding"/>
    <property type="evidence" value="ECO:0007669"/>
    <property type="project" value="InterPro"/>
</dbReference>
<keyword evidence="2" id="KW-1133">Transmembrane helix</keyword>
<evidence type="ECO:0000313" key="5">
    <source>
        <dbReference type="Proteomes" id="UP000027195"/>
    </source>
</evidence>
<accession>A0A067N2D2</accession>
<keyword evidence="5" id="KW-1185">Reference proteome</keyword>